<evidence type="ECO:0000313" key="3">
    <source>
        <dbReference type="EMBL" id="GMA38065.1"/>
    </source>
</evidence>
<dbReference type="Proteomes" id="UP001157126">
    <property type="component" value="Unassembled WGS sequence"/>
</dbReference>
<dbReference type="RefSeq" id="WP_284302167.1">
    <property type="nucleotide sequence ID" value="NZ_BSUO01000001.1"/>
</dbReference>
<protein>
    <submittedName>
        <fullName evidence="3">Glucoamylase</fullName>
    </submittedName>
</protein>
<evidence type="ECO:0000259" key="1">
    <source>
        <dbReference type="Pfam" id="PF00723"/>
    </source>
</evidence>
<gene>
    <name evidence="3" type="ORF">GCM10025883_01100</name>
</gene>
<dbReference type="PANTHER" id="PTHR31616">
    <property type="entry name" value="TREHALASE"/>
    <property type="match status" value="1"/>
</dbReference>
<accession>A0ABQ6IJH0</accession>
<reference evidence="4" key="1">
    <citation type="journal article" date="2019" name="Int. J. Syst. Evol. Microbiol.">
        <title>The Global Catalogue of Microorganisms (GCM) 10K type strain sequencing project: providing services to taxonomists for standard genome sequencing and annotation.</title>
        <authorList>
            <consortium name="The Broad Institute Genomics Platform"/>
            <consortium name="The Broad Institute Genome Sequencing Center for Infectious Disease"/>
            <person name="Wu L."/>
            <person name="Ma J."/>
        </authorList>
    </citation>
    <scope>NUCLEOTIDE SEQUENCE [LARGE SCALE GENOMIC DNA]</scope>
    <source>
        <strain evidence="4">NBRC 113072</strain>
    </source>
</reference>
<dbReference type="InterPro" id="IPR008928">
    <property type="entry name" value="6-hairpin_glycosidase_sf"/>
</dbReference>
<dbReference type="InterPro" id="IPR011613">
    <property type="entry name" value="GH15-like"/>
</dbReference>
<comment type="caution">
    <text evidence="3">The sequence shown here is derived from an EMBL/GenBank/DDBJ whole genome shotgun (WGS) entry which is preliminary data.</text>
</comment>
<name>A0ABQ6IJH0_9MICO</name>
<dbReference type="InterPro" id="IPR045582">
    <property type="entry name" value="Trehalase-like_N"/>
</dbReference>
<evidence type="ECO:0000313" key="4">
    <source>
        <dbReference type="Proteomes" id="UP001157126"/>
    </source>
</evidence>
<dbReference type="EMBL" id="BSUO01000001">
    <property type="protein sequence ID" value="GMA38065.1"/>
    <property type="molecule type" value="Genomic_DNA"/>
</dbReference>
<keyword evidence="4" id="KW-1185">Reference proteome</keyword>
<proteinExistence type="predicted"/>
<dbReference type="InterPro" id="IPR012341">
    <property type="entry name" value="6hp_glycosidase-like_sf"/>
</dbReference>
<dbReference type="SUPFAM" id="SSF48208">
    <property type="entry name" value="Six-hairpin glycosidases"/>
    <property type="match status" value="1"/>
</dbReference>
<dbReference type="PANTHER" id="PTHR31616:SF0">
    <property type="entry name" value="GLUCAN 1,4-ALPHA-GLUCOSIDASE"/>
    <property type="match status" value="1"/>
</dbReference>
<dbReference type="Pfam" id="PF19291">
    <property type="entry name" value="TREH_N"/>
    <property type="match status" value="1"/>
</dbReference>
<dbReference type="Gene3D" id="1.50.10.10">
    <property type="match status" value="1"/>
</dbReference>
<feature type="domain" description="Trehalase-like N-terminal" evidence="2">
    <location>
        <begin position="3"/>
        <end position="141"/>
    </location>
</feature>
<evidence type="ECO:0000259" key="2">
    <source>
        <dbReference type="Pfam" id="PF19291"/>
    </source>
</evidence>
<organism evidence="3 4">
    <name type="scientific">Mobilicoccus caccae</name>
    <dbReference type="NCBI Taxonomy" id="1859295"/>
    <lineage>
        <taxon>Bacteria</taxon>
        <taxon>Bacillati</taxon>
        <taxon>Actinomycetota</taxon>
        <taxon>Actinomycetes</taxon>
        <taxon>Micrococcales</taxon>
        <taxon>Dermatophilaceae</taxon>
        <taxon>Mobilicoccus</taxon>
    </lineage>
</organism>
<dbReference type="Pfam" id="PF00723">
    <property type="entry name" value="Glyco_hydro_15"/>
    <property type="match status" value="1"/>
</dbReference>
<feature type="domain" description="GH15-like" evidence="1">
    <location>
        <begin position="230"/>
        <end position="595"/>
    </location>
</feature>
<sequence length="603" mass="66666">MDTPIEEHALLGDMRTAALVTRAGSIDWLCLPRFDSQACFAALLGEPENGWWLLGPADAAHSERRYRPGTLVLETTHTTESGSVRITDAMIVDPATLTDTVGAERVDIVRRVAGISGRVTLRHEWIVRFEYGAVRPWIHRVPDMSDLGGPEMLQAVAGPYAVALRGPLLPHAEGRRHVGELVVEAGDVLTFTMTAWPSYRPTPGPFDVTRALDTTVRVFAGWTNRCEFGGPHRQAVLTSLTVLRALTDSETGGIVAAPTTSLPEQFGGPRNWDYRYCWLRDASLTLSAFLRAGYRHEARTWRDWLLRAIAGDPVHMRIMYGIDGRRDLPESDLEHLRGYAGSRPVRIGNGASGQRQNDVLGEVLTALENARAHGLAETDDSWALQVALVDHLAETWDTPDNGLWEIRGPQRRFTHSRAMCWVAFDRAVRAIETYGLPGPATRWKRVRDVVRQDVLTRGVGPEGHFRQHDETTAVDASLLLLAPVGIVDAADPRYVATVERIERELLVDGLVIRYRPETGVDGLPGTENPFLACSFWLVTAYCLLGRVDDAERLMARLVGLTNDLGLLPEEYDPAGRFAGNFPQAYSHLALVEAAYALNAARQA</sequence>